<keyword evidence="3" id="KW-1185">Reference proteome</keyword>
<proteinExistence type="predicted"/>
<feature type="region of interest" description="Disordered" evidence="1">
    <location>
        <begin position="145"/>
        <end position="199"/>
    </location>
</feature>
<reference evidence="2" key="2">
    <citation type="submission" date="2022-08" db="UniProtKB">
        <authorList>
            <consortium name="EnsemblMetazoa"/>
        </authorList>
    </citation>
    <scope>IDENTIFICATION</scope>
    <source>
        <strain evidence="2">STECLA/ALBI9_A</strain>
    </source>
</reference>
<evidence type="ECO:0000256" key="1">
    <source>
        <dbReference type="SAM" id="MobiDB-lite"/>
    </source>
</evidence>
<feature type="compositionally biased region" description="Basic and acidic residues" evidence="1">
    <location>
        <begin position="165"/>
        <end position="178"/>
    </location>
</feature>
<dbReference type="AlphaFoldDB" id="A0A182F4H8"/>
<dbReference type="RefSeq" id="XP_035775035.1">
    <property type="nucleotide sequence ID" value="XM_035919142.1"/>
</dbReference>
<name>A0A182F4H8_ANOAL</name>
<organism evidence="2 3">
    <name type="scientific">Anopheles albimanus</name>
    <name type="common">New world malaria mosquito</name>
    <dbReference type="NCBI Taxonomy" id="7167"/>
    <lineage>
        <taxon>Eukaryota</taxon>
        <taxon>Metazoa</taxon>
        <taxon>Ecdysozoa</taxon>
        <taxon>Arthropoda</taxon>
        <taxon>Hexapoda</taxon>
        <taxon>Insecta</taxon>
        <taxon>Pterygota</taxon>
        <taxon>Neoptera</taxon>
        <taxon>Endopterygota</taxon>
        <taxon>Diptera</taxon>
        <taxon>Nematocera</taxon>
        <taxon>Culicoidea</taxon>
        <taxon>Culicidae</taxon>
        <taxon>Anophelinae</taxon>
        <taxon>Anopheles</taxon>
    </lineage>
</organism>
<protein>
    <submittedName>
        <fullName evidence="2">Uncharacterized protein</fullName>
    </submittedName>
</protein>
<dbReference type="VEuPathDB" id="VectorBase:AALB20_030619"/>
<evidence type="ECO:0000313" key="3">
    <source>
        <dbReference type="Proteomes" id="UP000069272"/>
    </source>
</evidence>
<dbReference type="EnsemblMetazoa" id="AALB001368-RA">
    <property type="protein sequence ID" value="AALB001368-PA"/>
    <property type="gene ID" value="AALB001368"/>
</dbReference>
<reference evidence="2 3" key="1">
    <citation type="journal article" date="2017" name="G3 (Bethesda)">
        <title>The Physical Genome Mapping of Anopheles albimanus Corrected Scaffold Misassemblies and Identified Interarm Rearrangements in Genus Anopheles.</title>
        <authorList>
            <person name="Artemov G.N."/>
            <person name="Peery A.N."/>
            <person name="Jiang X."/>
            <person name="Tu Z."/>
            <person name="Stegniy V.N."/>
            <person name="Sharakhova M.V."/>
            <person name="Sharakhov I.V."/>
        </authorList>
    </citation>
    <scope>NUCLEOTIDE SEQUENCE [LARGE SCALE GENOMIC DNA]</scope>
    <source>
        <strain evidence="2 3">ALBI9_A</strain>
    </source>
</reference>
<sequence>MKRVLEIDNRRPVVYGAKSRDKMIRSRNKRKCKRKKSVRNSAKRVCYRASATSGESPGIRIPIILQPTNVTPATHVQVRKHQPPCETSAATAAIPQVVPRAQALWARTYNRIVKWHSKHQLNYWKLYAQRLRVENARLRQLRQTTTSLTTRYANEEEPTTSSDSEAERLYHPTNKDDPYGDTDDESANGDGLRATAHTKMHRPVAAVVAAAATEEEEAGEPEWDEEFLAFMEVSARHRLERSRLKNESVH</sequence>
<dbReference type="KEGG" id="aali:118457504"/>
<accession>A0A182F4H8</accession>
<dbReference type="OrthoDB" id="8067177at2759"/>
<dbReference type="Proteomes" id="UP000069272">
    <property type="component" value="Chromosome 2L"/>
</dbReference>
<dbReference type="VEuPathDB" id="VectorBase:AALB001368"/>
<evidence type="ECO:0000313" key="2">
    <source>
        <dbReference type="EnsemblMetazoa" id="AALB001368-PA"/>
    </source>
</evidence>
<dbReference type="GeneID" id="118457504"/>